<name>A0A2T4Z0R8_9BACL</name>
<keyword evidence="1" id="KW-1133">Transmembrane helix</keyword>
<gene>
    <name evidence="2" type="ORF">C8J48_3669</name>
</gene>
<evidence type="ECO:0000313" key="2">
    <source>
        <dbReference type="EMBL" id="PTM53344.1"/>
    </source>
</evidence>
<dbReference type="AlphaFoldDB" id="A0A2T4Z0R8"/>
<proteinExistence type="predicted"/>
<dbReference type="PANTHER" id="PTHR37804:SF1">
    <property type="entry name" value="CDAA REGULATORY PROTEIN CDAR"/>
    <property type="match status" value="1"/>
</dbReference>
<keyword evidence="1" id="KW-0472">Membrane</keyword>
<dbReference type="RefSeq" id="WP_107728625.1">
    <property type="nucleotide sequence ID" value="NZ_PZZP01000004.1"/>
</dbReference>
<dbReference type="OrthoDB" id="1013291at2"/>
<dbReference type="EMBL" id="PZZP01000004">
    <property type="protein sequence ID" value="PTM53344.1"/>
    <property type="molecule type" value="Genomic_DNA"/>
</dbReference>
<sequence>MDKWLQNNTIVKLIAVALAVMLWMSVNDTSFRFPRNESTANTIQNVTLEARYDDTRFELVDIPSTVDLTLRGNAFSLNLVSPDRYRAYVDLRELKAGNHTDVPVRLEGIPKNVEVQVKPARVDVVLEEKLQKEMPVEVEVIGTPDSDNELGEPVASPDKVLVRGTKAQLQEVQAVKAVVNVEGAAETIEKTASLQVYGAKGWMDGVEVTPEVVDVSVPIDSPHATVPLKVAIGRYPPAGFAVNRVTTDVAKVTVYGSKGYISALEAYKGPQLDLSKAKNGQPFQMPIPLTSGAVKIEPEQVKIDVDIVKENKKKWTDIPIAIKGLNKNMSATIQGAETVDLTLFGAAKRLGSIKDEDLHAFIDVSQLTPGEYEVPLQLNRPPYIRWAEEGQTTTVRIAR</sequence>
<protein>
    <submittedName>
        <fullName evidence="2">YbbR domain-containing protein</fullName>
    </submittedName>
</protein>
<feature type="transmembrane region" description="Helical" evidence="1">
    <location>
        <begin position="9"/>
        <end position="26"/>
    </location>
</feature>
<keyword evidence="3" id="KW-1185">Reference proteome</keyword>
<dbReference type="PANTHER" id="PTHR37804">
    <property type="entry name" value="CDAA REGULATORY PROTEIN CDAR"/>
    <property type="match status" value="1"/>
</dbReference>
<dbReference type="Pfam" id="PF07949">
    <property type="entry name" value="YbbR"/>
    <property type="match status" value="3"/>
</dbReference>
<reference evidence="2 3" key="1">
    <citation type="submission" date="2018-04" db="EMBL/GenBank/DDBJ databases">
        <title>Genomic Encyclopedia of Archaeal and Bacterial Type Strains, Phase II (KMG-II): from individual species to whole genera.</title>
        <authorList>
            <person name="Goeker M."/>
        </authorList>
    </citation>
    <scope>NUCLEOTIDE SEQUENCE [LARGE SCALE GENOMIC DNA]</scope>
    <source>
        <strain evidence="2 3">DSM 45169</strain>
    </source>
</reference>
<dbReference type="InterPro" id="IPR053154">
    <property type="entry name" value="c-di-AMP_regulator"/>
</dbReference>
<evidence type="ECO:0000256" key="1">
    <source>
        <dbReference type="SAM" id="Phobius"/>
    </source>
</evidence>
<evidence type="ECO:0000313" key="3">
    <source>
        <dbReference type="Proteomes" id="UP000241639"/>
    </source>
</evidence>
<comment type="caution">
    <text evidence="2">The sequence shown here is derived from an EMBL/GenBank/DDBJ whole genome shotgun (WGS) entry which is preliminary data.</text>
</comment>
<dbReference type="InterPro" id="IPR012505">
    <property type="entry name" value="YbbR"/>
</dbReference>
<dbReference type="Gene3D" id="2.170.120.40">
    <property type="entry name" value="YbbR-like domain"/>
    <property type="match status" value="2"/>
</dbReference>
<keyword evidence="1" id="KW-0812">Transmembrane</keyword>
<dbReference type="Proteomes" id="UP000241639">
    <property type="component" value="Unassembled WGS sequence"/>
</dbReference>
<organism evidence="2 3">
    <name type="scientific">Desmospora activa DSM 45169</name>
    <dbReference type="NCBI Taxonomy" id="1121389"/>
    <lineage>
        <taxon>Bacteria</taxon>
        <taxon>Bacillati</taxon>
        <taxon>Bacillota</taxon>
        <taxon>Bacilli</taxon>
        <taxon>Bacillales</taxon>
        <taxon>Thermoactinomycetaceae</taxon>
        <taxon>Desmospora</taxon>
    </lineage>
</organism>
<dbReference type="Gene3D" id="2.170.120.30">
    <property type="match status" value="2"/>
</dbReference>
<accession>A0A2T4Z0R8</accession>